<dbReference type="GO" id="GO:0006891">
    <property type="term" value="P:intra-Golgi vesicle-mediated transport"/>
    <property type="evidence" value="ECO:0007669"/>
    <property type="project" value="TreeGrafter"/>
</dbReference>
<evidence type="ECO:0000256" key="1">
    <source>
        <dbReference type="ARBA" id="ARBA00004156"/>
    </source>
</evidence>
<keyword evidence="3" id="KW-0677">Repeat</keyword>
<dbReference type="SUPFAM" id="SSF50978">
    <property type="entry name" value="WD40 repeat-like"/>
    <property type="match status" value="1"/>
</dbReference>
<dbReference type="InterPro" id="IPR036322">
    <property type="entry name" value="WD40_repeat_dom_sf"/>
</dbReference>
<evidence type="ECO:0000256" key="2">
    <source>
        <dbReference type="ARBA" id="ARBA00022574"/>
    </source>
</evidence>
<dbReference type="GO" id="GO:0006888">
    <property type="term" value="P:endoplasmic reticulum to Golgi vesicle-mediated transport"/>
    <property type="evidence" value="ECO:0007669"/>
    <property type="project" value="TreeGrafter"/>
</dbReference>
<feature type="repeat" description="WD" evidence="5">
    <location>
        <begin position="200"/>
        <end position="223"/>
    </location>
</feature>
<reference evidence="6 7" key="1">
    <citation type="journal article" date="2023" name="Hortic Res">
        <title>Pangenome of water caltrop reveals structural variations and asymmetric subgenome divergence after allopolyploidization.</title>
        <authorList>
            <person name="Zhang X."/>
            <person name="Chen Y."/>
            <person name="Wang L."/>
            <person name="Yuan Y."/>
            <person name="Fang M."/>
            <person name="Shi L."/>
            <person name="Lu R."/>
            <person name="Comes H.P."/>
            <person name="Ma Y."/>
            <person name="Chen Y."/>
            <person name="Huang G."/>
            <person name="Zhou Y."/>
            <person name="Zheng Z."/>
            <person name="Qiu Y."/>
        </authorList>
    </citation>
    <scope>NUCLEOTIDE SEQUENCE [LARGE SCALE GENOMIC DNA]</scope>
    <source>
        <tissue evidence="6">Roots</tissue>
    </source>
</reference>
<dbReference type="CDD" id="cd00200">
    <property type="entry name" value="WD40"/>
    <property type="match status" value="1"/>
</dbReference>
<dbReference type="SMART" id="SM00320">
    <property type="entry name" value="WD40"/>
    <property type="match status" value="5"/>
</dbReference>
<dbReference type="GO" id="GO:0006890">
    <property type="term" value="P:retrograde vesicle-mediated transport, Golgi to endoplasmic reticulum"/>
    <property type="evidence" value="ECO:0007669"/>
    <property type="project" value="TreeGrafter"/>
</dbReference>
<dbReference type="PANTHER" id="PTHR19876:SF75">
    <property type="entry name" value="COATOMER SUBUNIT BETA'-3"/>
    <property type="match status" value="1"/>
</dbReference>
<dbReference type="EMBL" id="JAXIOK010000008">
    <property type="protein sequence ID" value="KAK4764285.1"/>
    <property type="molecule type" value="Genomic_DNA"/>
</dbReference>
<dbReference type="PROSITE" id="PS50082">
    <property type="entry name" value="WD_REPEATS_2"/>
    <property type="match status" value="4"/>
</dbReference>
<dbReference type="PANTHER" id="PTHR19876">
    <property type="entry name" value="COATOMER"/>
    <property type="match status" value="1"/>
</dbReference>
<evidence type="ECO:0000256" key="3">
    <source>
        <dbReference type="ARBA" id="ARBA00022737"/>
    </source>
</evidence>
<evidence type="ECO:0000256" key="5">
    <source>
        <dbReference type="PROSITE-ProRule" id="PRU00221"/>
    </source>
</evidence>
<comment type="caution">
    <text evidence="6">The sequence shown here is derived from an EMBL/GenBank/DDBJ whole genome shotgun (WGS) entry which is preliminary data.</text>
</comment>
<dbReference type="PROSITE" id="PS50294">
    <property type="entry name" value="WD_REPEATS_REGION"/>
    <property type="match status" value="3"/>
</dbReference>
<keyword evidence="4" id="KW-0968">Cytoplasmic vesicle</keyword>
<dbReference type="InterPro" id="IPR020472">
    <property type="entry name" value="WD40_PAC1"/>
</dbReference>
<accession>A0AAN7QGF9</accession>
<organism evidence="6 7">
    <name type="scientific">Trapa incisa</name>
    <dbReference type="NCBI Taxonomy" id="236973"/>
    <lineage>
        <taxon>Eukaryota</taxon>
        <taxon>Viridiplantae</taxon>
        <taxon>Streptophyta</taxon>
        <taxon>Embryophyta</taxon>
        <taxon>Tracheophyta</taxon>
        <taxon>Spermatophyta</taxon>
        <taxon>Magnoliopsida</taxon>
        <taxon>eudicotyledons</taxon>
        <taxon>Gunneridae</taxon>
        <taxon>Pentapetalae</taxon>
        <taxon>rosids</taxon>
        <taxon>malvids</taxon>
        <taxon>Myrtales</taxon>
        <taxon>Lythraceae</taxon>
        <taxon>Trapa</taxon>
    </lineage>
</organism>
<dbReference type="InterPro" id="IPR015943">
    <property type="entry name" value="WD40/YVTN_repeat-like_dom_sf"/>
</dbReference>
<feature type="repeat" description="WD" evidence="5">
    <location>
        <begin position="224"/>
        <end position="256"/>
    </location>
</feature>
<dbReference type="Gene3D" id="2.130.10.10">
    <property type="entry name" value="YVTN repeat-like/Quinoprotein amine dehydrogenase"/>
    <property type="match status" value="1"/>
</dbReference>
<dbReference type="Proteomes" id="UP001345219">
    <property type="component" value="Chromosome 11"/>
</dbReference>
<proteinExistence type="predicted"/>
<dbReference type="PRINTS" id="PR00320">
    <property type="entry name" value="GPROTEINBRPT"/>
</dbReference>
<keyword evidence="7" id="KW-1185">Reference proteome</keyword>
<evidence type="ECO:0000313" key="6">
    <source>
        <dbReference type="EMBL" id="KAK4764285.1"/>
    </source>
</evidence>
<keyword evidence="2 5" id="KW-0853">WD repeat</keyword>
<sequence>MQDAHEPLFRKSMHLELPVSGNSCTDTVFKNWTNLWLWLLIVCQAMEKSITVAESPARSAKFIPIKHWIVVGSDDGYIRVFDYRTSEKVHEFKAHEDYIRCVEVHPTLSCIFTASDDGSIKLWDWEKDWTCCRTFEGHSHYVMHLALNPKDDHSFASASLDGTLKIWSVDSPVPRLTIGENSEGLNCVEFFFSHADGKLYLLSGSDDHTAKVWDYVSGECLHTLKGHEHNVTAVFVHPQLPIVITGSEDTKVRVWSKATKCLETTMDLELGRIWYIGYIKDKEQVAFACDEGIVTAKILSGGVESE</sequence>
<feature type="repeat" description="WD" evidence="5">
    <location>
        <begin position="92"/>
        <end position="124"/>
    </location>
</feature>
<dbReference type="InterPro" id="IPR001680">
    <property type="entry name" value="WD40_rpt"/>
</dbReference>
<dbReference type="InterPro" id="IPR050844">
    <property type="entry name" value="Coatomer_complex_subunit"/>
</dbReference>
<name>A0AAN7QGF9_9MYRT</name>
<evidence type="ECO:0000256" key="4">
    <source>
        <dbReference type="ARBA" id="ARBA00023329"/>
    </source>
</evidence>
<gene>
    <name evidence="6" type="ORF">SAY87_013723</name>
</gene>
<dbReference type="AlphaFoldDB" id="A0AAN7QGF9"/>
<evidence type="ECO:0000313" key="7">
    <source>
        <dbReference type="Proteomes" id="UP001345219"/>
    </source>
</evidence>
<dbReference type="GO" id="GO:0006886">
    <property type="term" value="P:intracellular protein transport"/>
    <property type="evidence" value="ECO:0007669"/>
    <property type="project" value="TreeGrafter"/>
</dbReference>
<protein>
    <submittedName>
        <fullName evidence="6">Uncharacterized protein</fullName>
    </submittedName>
</protein>
<dbReference type="GO" id="GO:0030126">
    <property type="term" value="C:COPI vesicle coat"/>
    <property type="evidence" value="ECO:0007669"/>
    <property type="project" value="TreeGrafter"/>
</dbReference>
<dbReference type="Pfam" id="PF00400">
    <property type="entry name" value="WD40"/>
    <property type="match status" value="5"/>
</dbReference>
<comment type="subcellular location">
    <subcellularLocation>
        <location evidence="1">Cytoplasmic vesicle membrane</location>
    </subcellularLocation>
</comment>
<feature type="repeat" description="WD" evidence="5">
    <location>
        <begin position="135"/>
        <end position="171"/>
    </location>
</feature>